<dbReference type="OrthoDB" id="8478823at2"/>
<dbReference type="Gene3D" id="3.30.910.20">
    <property type="entry name" value="Skp domain"/>
    <property type="match status" value="1"/>
</dbReference>
<protein>
    <recommendedName>
        <fullName evidence="4">Outer membrane protein H</fullName>
    </recommendedName>
</protein>
<proteinExistence type="predicted"/>
<feature type="signal peptide" evidence="1">
    <location>
        <begin position="1"/>
        <end position="31"/>
    </location>
</feature>
<dbReference type="HOGENOM" id="CLU_1382974_0_0_5"/>
<dbReference type="SUPFAM" id="SSF111384">
    <property type="entry name" value="OmpH-like"/>
    <property type="match status" value="1"/>
</dbReference>
<dbReference type="Pfam" id="PF03938">
    <property type="entry name" value="OmpH"/>
    <property type="match status" value="1"/>
</dbReference>
<evidence type="ECO:0000313" key="2">
    <source>
        <dbReference type="EMBL" id="CDO61004.1"/>
    </source>
</evidence>
<dbReference type="GO" id="GO:0051082">
    <property type="term" value="F:unfolded protein binding"/>
    <property type="evidence" value="ECO:0007669"/>
    <property type="project" value="InterPro"/>
</dbReference>
<dbReference type="InterPro" id="IPR005632">
    <property type="entry name" value="Chaperone_Skp"/>
</dbReference>
<dbReference type="AlphaFoldDB" id="X5MH81"/>
<dbReference type="RefSeq" id="WP_043948914.1">
    <property type="nucleotide sequence ID" value="NZ_HG966617.1"/>
</dbReference>
<feature type="chain" id="PRO_5004957980" description="Outer membrane protein H" evidence="1">
    <location>
        <begin position="32"/>
        <end position="189"/>
    </location>
</feature>
<name>X5MH81_9HYPH</name>
<dbReference type="STRING" id="1458461.BN1012_Phect2791"/>
<dbReference type="KEGG" id="pect:BN1012_Phect2791"/>
<accession>X5MH81</accession>
<reference evidence="2 3" key="1">
    <citation type="journal article" date="2014" name="Front. Genet.">
        <title>Genome and metabolic network of "Candidatus Phaeomarinobacter ectocarpi" Ec32, a new candidate genus of Alphaproteobacteria frequently associated with brown algae.</title>
        <authorList>
            <person name="Dittami S.M."/>
            <person name="Barbeyron T."/>
            <person name="Boyen C."/>
            <person name="Cambefort J."/>
            <person name="Collet G."/>
            <person name="Delage L."/>
            <person name="Gobet A."/>
            <person name="Groisillier A."/>
            <person name="Leblanc C."/>
            <person name="Michel G."/>
            <person name="Scornet D."/>
            <person name="Siegel A."/>
            <person name="Tapia J.E."/>
            <person name="Tonon T."/>
        </authorList>
    </citation>
    <scope>NUCLEOTIDE SEQUENCE [LARGE SCALE GENOMIC DNA]</scope>
    <source>
        <strain evidence="2 3">Ec32</strain>
    </source>
</reference>
<dbReference type="EMBL" id="HG966617">
    <property type="protein sequence ID" value="CDO61004.1"/>
    <property type="molecule type" value="Genomic_DNA"/>
</dbReference>
<dbReference type="Proteomes" id="UP000032160">
    <property type="component" value="Chromosome I"/>
</dbReference>
<evidence type="ECO:0000256" key="1">
    <source>
        <dbReference type="SAM" id="SignalP"/>
    </source>
</evidence>
<keyword evidence="3" id="KW-1185">Reference proteome</keyword>
<organism evidence="2 3">
    <name type="scientific">Candidatus Phaeomarinibacter ectocarpi</name>
    <dbReference type="NCBI Taxonomy" id="1458461"/>
    <lineage>
        <taxon>Bacteria</taxon>
        <taxon>Pseudomonadati</taxon>
        <taxon>Pseudomonadota</taxon>
        <taxon>Alphaproteobacteria</taxon>
        <taxon>Hyphomicrobiales</taxon>
        <taxon>Parvibaculaceae</taxon>
        <taxon>Candidatus Phaeomarinibacter</taxon>
    </lineage>
</organism>
<evidence type="ECO:0008006" key="4">
    <source>
        <dbReference type="Google" id="ProtNLM"/>
    </source>
</evidence>
<dbReference type="SMART" id="SM00935">
    <property type="entry name" value="OmpH"/>
    <property type="match status" value="1"/>
</dbReference>
<gene>
    <name evidence="2" type="ORF">BN1012_Phect2791</name>
</gene>
<dbReference type="InterPro" id="IPR024930">
    <property type="entry name" value="Skp_dom_sf"/>
</dbReference>
<keyword evidence="1" id="KW-0732">Signal</keyword>
<evidence type="ECO:0000313" key="3">
    <source>
        <dbReference type="Proteomes" id="UP000032160"/>
    </source>
</evidence>
<sequence>MTKRTPFTFRNISLLLIAAALFASAMVPASAQVPPARALFLDLDTVFSQSEVGKDIRSQLQVMLSDISAREKTTAEGYVERERVLLASARDRDPAVLQNEWEALQAEKEGSGNLFQIERTAVQSASNNARRQVNAVLNEIMQGILVERGANMVMSVGAVHVGGVDYDITAEVIARLDKRMPALKVERPR</sequence>